<protein>
    <submittedName>
        <fullName evidence="1">40830_t:CDS:1</fullName>
    </submittedName>
</protein>
<sequence>FNVEDFADDQEAGLDDLFDHLDQFIETIHDSISTDKLPPGAILIKHNQNSHRMSVEGIENKVPPDTDFHQWVQEFGRNVTQKKTFGI</sequence>
<gene>
    <name evidence="1" type="ORF">GMARGA_LOCUS15185</name>
</gene>
<feature type="non-terminal residue" evidence="1">
    <location>
        <position position="1"/>
    </location>
</feature>
<proteinExistence type="predicted"/>
<dbReference type="Proteomes" id="UP000789901">
    <property type="component" value="Unassembled WGS sequence"/>
</dbReference>
<reference evidence="1 2" key="1">
    <citation type="submission" date="2021-06" db="EMBL/GenBank/DDBJ databases">
        <authorList>
            <person name="Kallberg Y."/>
            <person name="Tangrot J."/>
            <person name="Rosling A."/>
        </authorList>
    </citation>
    <scope>NUCLEOTIDE SEQUENCE [LARGE SCALE GENOMIC DNA]</scope>
    <source>
        <strain evidence="1 2">120-4 pot B 10/14</strain>
    </source>
</reference>
<dbReference type="EMBL" id="CAJVQB010010351">
    <property type="protein sequence ID" value="CAG8739091.1"/>
    <property type="molecule type" value="Genomic_DNA"/>
</dbReference>
<keyword evidence="2" id="KW-1185">Reference proteome</keyword>
<accession>A0ABN7V997</accession>
<name>A0ABN7V997_GIGMA</name>
<evidence type="ECO:0000313" key="1">
    <source>
        <dbReference type="EMBL" id="CAG8739091.1"/>
    </source>
</evidence>
<evidence type="ECO:0000313" key="2">
    <source>
        <dbReference type="Proteomes" id="UP000789901"/>
    </source>
</evidence>
<comment type="caution">
    <text evidence="1">The sequence shown here is derived from an EMBL/GenBank/DDBJ whole genome shotgun (WGS) entry which is preliminary data.</text>
</comment>
<organism evidence="1 2">
    <name type="scientific">Gigaspora margarita</name>
    <dbReference type="NCBI Taxonomy" id="4874"/>
    <lineage>
        <taxon>Eukaryota</taxon>
        <taxon>Fungi</taxon>
        <taxon>Fungi incertae sedis</taxon>
        <taxon>Mucoromycota</taxon>
        <taxon>Glomeromycotina</taxon>
        <taxon>Glomeromycetes</taxon>
        <taxon>Diversisporales</taxon>
        <taxon>Gigasporaceae</taxon>
        <taxon>Gigaspora</taxon>
    </lineage>
</organism>